<dbReference type="EMBL" id="NRDI02000005">
    <property type="protein sequence ID" value="KAI1516228.1"/>
    <property type="molecule type" value="Genomic_DNA"/>
</dbReference>
<reference evidence="2" key="3">
    <citation type="journal article" date="2022" name="bioRxiv">
        <title>A global pangenome for the wheat fungal pathogen Pyrenophora tritici-repentis and prediction of effector protein structural homology.</title>
        <authorList>
            <person name="Moolhuijzen P."/>
            <person name="See P.T."/>
            <person name="Shi G."/>
            <person name="Powell H.R."/>
            <person name="Cockram J."/>
            <person name="Jorgensen L.N."/>
            <person name="Benslimane H."/>
            <person name="Strelkov S.E."/>
            <person name="Turner J."/>
            <person name="Liu Z."/>
            <person name="Moffat C.S."/>
        </authorList>
    </citation>
    <scope>NUCLEOTIDE SEQUENCE</scope>
    <source>
        <strain evidence="2">86-124</strain>
    </source>
</reference>
<dbReference type="Proteomes" id="UP000245464">
    <property type="component" value="Chromosome 3"/>
</dbReference>
<reference evidence="4" key="4">
    <citation type="journal article" date="2022" name="Microb. Genom.">
        <title>A global pangenome for the wheat fungal pathogen Pyrenophora tritici-repentis and prediction of effector protein structural homology.</title>
        <authorList>
            <person name="Moolhuijzen P.M."/>
            <person name="See P.T."/>
            <person name="Shi G."/>
            <person name="Powell H.R."/>
            <person name="Cockram J."/>
            <person name="Jorgensen L.N."/>
            <person name="Benslimane H."/>
            <person name="Strelkov S.E."/>
            <person name="Turner J."/>
            <person name="Liu Z."/>
            <person name="Moffat C.S."/>
        </authorList>
    </citation>
    <scope>NUCLEOTIDE SEQUENCE [LARGE SCALE GENOMIC DNA]</scope>
</reference>
<evidence type="ECO:0000313" key="3">
    <source>
        <dbReference type="Proteomes" id="UP000245464"/>
    </source>
</evidence>
<evidence type="ECO:0000313" key="1">
    <source>
        <dbReference type="EMBL" id="KAF7573466.1"/>
    </source>
</evidence>
<accession>A0A2W1F4B7</accession>
<dbReference type="AlphaFoldDB" id="A0A2W1F4B7"/>
<dbReference type="EMBL" id="NQIK02000003">
    <property type="protein sequence ID" value="KAF7573466.1"/>
    <property type="molecule type" value="Genomic_DNA"/>
</dbReference>
<name>A0A2W1F4B7_9PLEO</name>
<sequence>MVKKRDALNHTFCVFFVTPAYASQLLDENSFLSAAIRRAYRCLLDRKGVVIEALCAVVDKLPVSRALGNKGVLSGDEASQYGIKPPVAGTGFEGMAYVLLTPHSSVSSEELSPSDNGVIDFITAQHNLGDSTHRDTLRLPLANTVFQTGAPTTMFLSQWRTLGCDHEIELISKTNVSHHGIRLSGRINPSALATAFSIPLIPLTTPRVVKGCMGNIIREVVDPDGQTVQASSELESVVPRFFRSRGQPAQATVAWALVLPEHLRATAYHKTRHLLAIGPTDGEAGYTKQEELWERLWCSDPPVWNNLVAEAIANGARLHRVLSGGGGWGKKAGLLSLDPVPANQSTISSGDALLEMVDDPKDFESTLTPVVRAGESIQFFISPKSDLSQEASQSDSLEKLRLIPQTIDDHTWGWEIGTIPSTMDSIPGASWQHRPFQKDDKSVMFRGGFGALTEGGLTLTQHSVRPNEDNSLAVNTTMVDVPFSRFWAVNLPKIMSKRVKVGLK</sequence>
<reference evidence="2" key="2">
    <citation type="submission" date="2021-05" db="EMBL/GenBank/DDBJ databases">
        <authorList>
            <person name="Moolhuijzen P.M."/>
            <person name="Moffat C.S."/>
        </authorList>
    </citation>
    <scope>NUCLEOTIDE SEQUENCE</scope>
    <source>
        <strain evidence="2">86-124</strain>
    </source>
</reference>
<dbReference type="Proteomes" id="UP000249757">
    <property type="component" value="Unassembled WGS sequence"/>
</dbReference>
<dbReference type="OMA" id="WELGTIP"/>
<proteinExistence type="predicted"/>
<comment type="caution">
    <text evidence="1">The sequence shown here is derived from an EMBL/GenBank/DDBJ whole genome shotgun (WGS) entry which is preliminary data.</text>
</comment>
<organism evidence="1 3">
    <name type="scientific">Pyrenophora tritici-repentis</name>
    <dbReference type="NCBI Taxonomy" id="45151"/>
    <lineage>
        <taxon>Eukaryota</taxon>
        <taxon>Fungi</taxon>
        <taxon>Dikarya</taxon>
        <taxon>Ascomycota</taxon>
        <taxon>Pezizomycotina</taxon>
        <taxon>Dothideomycetes</taxon>
        <taxon>Pleosporomycetidae</taxon>
        <taxon>Pleosporales</taxon>
        <taxon>Pleosporineae</taxon>
        <taxon>Pleosporaceae</taxon>
        <taxon>Pyrenophora</taxon>
    </lineage>
</organism>
<protein>
    <submittedName>
        <fullName evidence="1">Uncharacterized protein</fullName>
    </submittedName>
</protein>
<keyword evidence="4" id="KW-1185">Reference proteome</keyword>
<evidence type="ECO:0000313" key="2">
    <source>
        <dbReference type="EMBL" id="KAI1516228.1"/>
    </source>
</evidence>
<reference evidence="1" key="1">
    <citation type="journal article" date="2018" name="BMC Genomics">
        <title>Comparative genomics of the wheat fungal pathogen Pyrenophora tritici-repentis reveals chromosomal variations and genome plasticity.</title>
        <authorList>
            <person name="Moolhuijzen P."/>
            <person name="See P.T."/>
            <person name="Hane J.K."/>
            <person name="Shi G."/>
            <person name="Liu Z."/>
            <person name="Oliver R.P."/>
            <person name="Moffat C.S."/>
        </authorList>
    </citation>
    <scope>NUCLEOTIDE SEQUENCE [LARGE SCALE GENOMIC DNA]</scope>
    <source>
        <strain evidence="1">M4</strain>
    </source>
</reference>
<evidence type="ECO:0000313" key="4">
    <source>
        <dbReference type="Proteomes" id="UP000249757"/>
    </source>
</evidence>
<gene>
    <name evidence="2" type="ORF">Ptr86124_004765</name>
    <name evidence="1" type="ORF">PtrM4_083710</name>
</gene>